<gene>
    <name evidence="1" type="ORF">Mal4_25650</name>
</gene>
<sequence>MDDRTETAESITTKMLTESGRVLIVQSGVENDVATPDWHCHSHRCTTERRELLKQPLKDDPSAL</sequence>
<evidence type="ECO:0000313" key="1">
    <source>
        <dbReference type="EMBL" id="QDU38240.1"/>
    </source>
</evidence>
<name>A0A517Z6Y4_9PLAN</name>
<proteinExistence type="predicted"/>
<dbReference type="Proteomes" id="UP000320496">
    <property type="component" value="Chromosome"/>
</dbReference>
<organism evidence="1 2">
    <name type="scientific">Maioricimonas rarisocia</name>
    <dbReference type="NCBI Taxonomy" id="2528026"/>
    <lineage>
        <taxon>Bacteria</taxon>
        <taxon>Pseudomonadati</taxon>
        <taxon>Planctomycetota</taxon>
        <taxon>Planctomycetia</taxon>
        <taxon>Planctomycetales</taxon>
        <taxon>Planctomycetaceae</taxon>
        <taxon>Maioricimonas</taxon>
    </lineage>
</organism>
<keyword evidence="2" id="KW-1185">Reference proteome</keyword>
<accession>A0A517Z6Y4</accession>
<protein>
    <submittedName>
        <fullName evidence="1">Uncharacterized protein</fullName>
    </submittedName>
</protein>
<dbReference type="EMBL" id="CP036275">
    <property type="protein sequence ID" value="QDU38240.1"/>
    <property type="molecule type" value="Genomic_DNA"/>
</dbReference>
<evidence type="ECO:0000313" key="2">
    <source>
        <dbReference type="Proteomes" id="UP000320496"/>
    </source>
</evidence>
<reference evidence="1 2" key="1">
    <citation type="submission" date="2019-02" db="EMBL/GenBank/DDBJ databases">
        <title>Deep-cultivation of Planctomycetes and their phenomic and genomic characterization uncovers novel biology.</title>
        <authorList>
            <person name="Wiegand S."/>
            <person name="Jogler M."/>
            <person name="Boedeker C."/>
            <person name="Pinto D."/>
            <person name="Vollmers J."/>
            <person name="Rivas-Marin E."/>
            <person name="Kohn T."/>
            <person name="Peeters S.H."/>
            <person name="Heuer A."/>
            <person name="Rast P."/>
            <person name="Oberbeckmann S."/>
            <person name="Bunk B."/>
            <person name="Jeske O."/>
            <person name="Meyerdierks A."/>
            <person name="Storesund J.E."/>
            <person name="Kallscheuer N."/>
            <person name="Luecker S."/>
            <person name="Lage O.M."/>
            <person name="Pohl T."/>
            <person name="Merkel B.J."/>
            <person name="Hornburger P."/>
            <person name="Mueller R.-W."/>
            <person name="Bruemmer F."/>
            <person name="Labrenz M."/>
            <person name="Spormann A.M."/>
            <person name="Op den Camp H."/>
            <person name="Overmann J."/>
            <person name="Amann R."/>
            <person name="Jetten M.S.M."/>
            <person name="Mascher T."/>
            <person name="Medema M.H."/>
            <person name="Devos D.P."/>
            <person name="Kaster A.-K."/>
            <person name="Ovreas L."/>
            <person name="Rohde M."/>
            <person name="Galperin M.Y."/>
            <person name="Jogler C."/>
        </authorList>
    </citation>
    <scope>NUCLEOTIDE SEQUENCE [LARGE SCALE GENOMIC DNA]</scope>
    <source>
        <strain evidence="1 2">Mal4</strain>
    </source>
</reference>
<dbReference type="KEGG" id="mri:Mal4_25650"/>
<dbReference type="AlphaFoldDB" id="A0A517Z6Y4"/>